<keyword evidence="4" id="KW-0479">Metal-binding</keyword>
<keyword evidence="9 10" id="KW-0131">Cell cycle</keyword>
<evidence type="ECO:0000256" key="5">
    <source>
        <dbReference type="ARBA" id="ARBA00022741"/>
    </source>
</evidence>
<dbReference type="AlphaFoldDB" id="A0A1B7LF07"/>
<keyword evidence="8 10" id="KW-0717">Septation</keyword>
<dbReference type="GO" id="GO:0046872">
    <property type="term" value="F:metal ion binding"/>
    <property type="evidence" value="ECO:0007669"/>
    <property type="project" value="UniProtKB-KW"/>
</dbReference>
<dbReference type="FunFam" id="3.40.50.300:FF:000098">
    <property type="entry name" value="Probable GTP-binding protein EngB"/>
    <property type="match status" value="1"/>
</dbReference>
<keyword evidence="13" id="KW-1185">Reference proteome</keyword>
<dbReference type="SUPFAM" id="SSF52540">
    <property type="entry name" value="P-loop containing nucleoside triphosphate hydrolases"/>
    <property type="match status" value="1"/>
</dbReference>
<keyword evidence="7 10" id="KW-0342">GTP-binding</keyword>
<dbReference type="CDD" id="cd01876">
    <property type="entry name" value="YihA_EngB"/>
    <property type="match status" value="1"/>
</dbReference>
<keyword evidence="5 10" id="KW-0547">Nucleotide-binding</keyword>
<accession>A0A1B7LF07</accession>
<evidence type="ECO:0000256" key="2">
    <source>
        <dbReference type="ARBA" id="ARBA00009638"/>
    </source>
</evidence>
<dbReference type="PANTHER" id="PTHR11649:SF13">
    <property type="entry name" value="ENGB-TYPE G DOMAIN-CONTAINING PROTEIN"/>
    <property type="match status" value="1"/>
</dbReference>
<dbReference type="Gene3D" id="3.40.50.300">
    <property type="entry name" value="P-loop containing nucleotide triphosphate hydrolases"/>
    <property type="match status" value="1"/>
</dbReference>
<keyword evidence="3 10" id="KW-0132">Cell division</keyword>
<organism evidence="12 13">
    <name type="scientific">Desulfotomaculum copahuensis</name>
    <dbReference type="NCBI Taxonomy" id="1838280"/>
    <lineage>
        <taxon>Bacteria</taxon>
        <taxon>Bacillati</taxon>
        <taxon>Bacillota</taxon>
        <taxon>Clostridia</taxon>
        <taxon>Eubacteriales</taxon>
        <taxon>Desulfotomaculaceae</taxon>
        <taxon>Desulfotomaculum</taxon>
    </lineage>
</organism>
<evidence type="ECO:0000256" key="6">
    <source>
        <dbReference type="ARBA" id="ARBA00022842"/>
    </source>
</evidence>
<dbReference type="InterPro" id="IPR019987">
    <property type="entry name" value="GTP-bd_ribosome_bio_YsxC"/>
</dbReference>
<dbReference type="STRING" id="1838280.A6M21_08605"/>
<reference evidence="12 13" key="1">
    <citation type="submission" date="2016-04" db="EMBL/GenBank/DDBJ databases">
        <authorList>
            <person name="Evans L.H."/>
            <person name="Alamgir A."/>
            <person name="Owens N."/>
            <person name="Weber N.D."/>
            <person name="Virtaneva K."/>
            <person name="Barbian K."/>
            <person name="Babar A."/>
            <person name="Rosenke K."/>
        </authorList>
    </citation>
    <scope>NUCLEOTIDE SEQUENCE [LARGE SCALE GENOMIC DNA]</scope>
    <source>
        <strain evidence="12 13">LMa1</strain>
    </source>
</reference>
<evidence type="ECO:0000313" key="13">
    <source>
        <dbReference type="Proteomes" id="UP000078532"/>
    </source>
</evidence>
<dbReference type="PANTHER" id="PTHR11649">
    <property type="entry name" value="MSS1/TRME-RELATED GTP-BINDING PROTEIN"/>
    <property type="match status" value="1"/>
</dbReference>
<evidence type="ECO:0000256" key="4">
    <source>
        <dbReference type="ARBA" id="ARBA00022723"/>
    </source>
</evidence>
<dbReference type="OrthoDB" id="9804921at2"/>
<evidence type="ECO:0000256" key="9">
    <source>
        <dbReference type="ARBA" id="ARBA00023306"/>
    </source>
</evidence>
<evidence type="ECO:0000259" key="11">
    <source>
        <dbReference type="PROSITE" id="PS51706"/>
    </source>
</evidence>
<dbReference type="EMBL" id="LYVF01000137">
    <property type="protein sequence ID" value="OAT82220.1"/>
    <property type="molecule type" value="Genomic_DNA"/>
</dbReference>
<dbReference type="RefSeq" id="WP_066667645.1">
    <property type="nucleotide sequence ID" value="NZ_LYVF01000137.1"/>
</dbReference>
<dbReference type="GO" id="GO:0005829">
    <property type="term" value="C:cytosol"/>
    <property type="evidence" value="ECO:0007669"/>
    <property type="project" value="TreeGrafter"/>
</dbReference>
<evidence type="ECO:0000256" key="3">
    <source>
        <dbReference type="ARBA" id="ARBA00022618"/>
    </source>
</evidence>
<feature type="domain" description="EngB-type G" evidence="11">
    <location>
        <begin position="22"/>
        <end position="194"/>
    </location>
</feature>
<comment type="cofactor">
    <cofactor evidence="1">
        <name>Mg(2+)</name>
        <dbReference type="ChEBI" id="CHEBI:18420"/>
    </cofactor>
</comment>
<dbReference type="PROSITE" id="PS51706">
    <property type="entry name" value="G_ENGB"/>
    <property type="match status" value="1"/>
</dbReference>
<dbReference type="GO" id="GO:0005525">
    <property type="term" value="F:GTP binding"/>
    <property type="evidence" value="ECO:0007669"/>
    <property type="project" value="UniProtKB-UniRule"/>
</dbReference>
<dbReference type="InterPro" id="IPR027417">
    <property type="entry name" value="P-loop_NTPase"/>
</dbReference>
<comment type="caution">
    <text evidence="12">The sequence shown here is derived from an EMBL/GenBank/DDBJ whole genome shotgun (WGS) entry which is preliminary data.</text>
</comment>
<evidence type="ECO:0000256" key="1">
    <source>
        <dbReference type="ARBA" id="ARBA00001946"/>
    </source>
</evidence>
<dbReference type="InterPro" id="IPR006073">
    <property type="entry name" value="GTP-bd"/>
</dbReference>
<dbReference type="Proteomes" id="UP000078532">
    <property type="component" value="Unassembled WGS sequence"/>
</dbReference>
<dbReference type="Pfam" id="PF01926">
    <property type="entry name" value="MMR_HSR1"/>
    <property type="match status" value="1"/>
</dbReference>
<keyword evidence="6" id="KW-0460">Magnesium</keyword>
<dbReference type="NCBIfam" id="TIGR03598">
    <property type="entry name" value="GTPase_YsxC"/>
    <property type="match status" value="1"/>
</dbReference>
<evidence type="ECO:0000256" key="10">
    <source>
        <dbReference type="HAMAP-Rule" id="MF_00321"/>
    </source>
</evidence>
<sequence>MNTVSAEFVISVASLSQCPAGGLPEVALAGRSNVGKSSLLNRLVNRRGLARTSNTPGRTQMLNYFLINQSFYLVDLPGYGYAKVPEKMRAGWGRLIQSYLEKRRELRGVIQIVDLRHPPTAQDVQLHEWLKYHRLPTAVVATKADKLSRSQGQKNLQVVRRVLCLDENEPLVMFSAQTGQGKEEVWQVIEQWST</sequence>
<gene>
    <name evidence="10" type="primary">engB</name>
    <name evidence="12" type="ORF">A6M21_08605</name>
</gene>
<comment type="function">
    <text evidence="10">Necessary for normal cell division and for the maintenance of normal septation.</text>
</comment>
<evidence type="ECO:0000256" key="7">
    <source>
        <dbReference type="ARBA" id="ARBA00023134"/>
    </source>
</evidence>
<protein>
    <recommendedName>
        <fullName evidence="10">Probable GTP-binding protein EngB</fullName>
    </recommendedName>
</protein>
<comment type="similarity">
    <text evidence="2 10">Belongs to the TRAFAC class TrmE-Era-EngA-EngB-Septin-like GTPase superfamily. EngB GTPase family.</text>
</comment>
<dbReference type="InterPro" id="IPR030393">
    <property type="entry name" value="G_ENGB_dom"/>
</dbReference>
<dbReference type="HAMAP" id="MF_00321">
    <property type="entry name" value="GTPase_EngB"/>
    <property type="match status" value="1"/>
</dbReference>
<proteinExistence type="inferred from homology"/>
<evidence type="ECO:0000256" key="8">
    <source>
        <dbReference type="ARBA" id="ARBA00023210"/>
    </source>
</evidence>
<evidence type="ECO:0000313" key="12">
    <source>
        <dbReference type="EMBL" id="OAT82220.1"/>
    </source>
</evidence>
<dbReference type="GO" id="GO:0000917">
    <property type="term" value="P:division septum assembly"/>
    <property type="evidence" value="ECO:0007669"/>
    <property type="project" value="UniProtKB-KW"/>
</dbReference>
<name>A0A1B7LF07_9FIRM</name>